<reference evidence="4 5" key="1">
    <citation type="submission" date="2020-09" db="EMBL/GenBank/DDBJ databases">
        <title>Methylomonas albis sp. nov. and Methylomonas fluvii sp. nov.: Two cold-adapted methanotrophs from the River Elbe and an amended description of Methylovulum psychrotolerans strain Eb1.</title>
        <authorList>
            <person name="Bussmann I.K."/>
            <person name="Klings K.-W."/>
            <person name="Warnstedt J."/>
            <person name="Hoppert M."/>
            <person name="Saborowski A."/>
            <person name="Horn F."/>
            <person name="Liebner S."/>
        </authorList>
    </citation>
    <scope>NUCLEOTIDE SEQUENCE [LARGE SCALE GENOMIC DNA]</scope>
    <source>
        <strain evidence="4 5">EbB</strain>
    </source>
</reference>
<dbReference type="InterPro" id="IPR051911">
    <property type="entry name" value="SDR_oxidoreductase"/>
</dbReference>
<dbReference type="Proteomes" id="UP000641152">
    <property type="component" value="Unassembled WGS sequence"/>
</dbReference>
<dbReference type="RefSeq" id="WP_192392489.1">
    <property type="nucleotide sequence ID" value="NZ_CAJHIU010000001.1"/>
</dbReference>
<accession>A0ABR9D937</accession>
<protein>
    <submittedName>
        <fullName evidence="4">Oxidoreductase</fullName>
    </submittedName>
</protein>
<dbReference type="SUPFAM" id="SSF51735">
    <property type="entry name" value="NAD(P)-binding Rossmann-fold domains"/>
    <property type="match status" value="1"/>
</dbReference>
<dbReference type="PRINTS" id="PR00080">
    <property type="entry name" value="SDRFAMILY"/>
</dbReference>
<dbReference type="CDD" id="cd05374">
    <property type="entry name" value="17beta-HSD-like_SDR_c"/>
    <property type="match status" value="1"/>
</dbReference>
<dbReference type="InterPro" id="IPR036291">
    <property type="entry name" value="NAD(P)-bd_dom_sf"/>
</dbReference>
<evidence type="ECO:0000313" key="5">
    <source>
        <dbReference type="Proteomes" id="UP000641152"/>
    </source>
</evidence>
<evidence type="ECO:0000256" key="2">
    <source>
        <dbReference type="ARBA" id="ARBA00023002"/>
    </source>
</evidence>
<keyword evidence="5" id="KW-1185">Reference proteome</keyword>
<sequence length="281" mass="30400">MSIKQNISVALVTGASSGIGEATALRLTAAGYKVYGTSRRGAVQTGQRSFEMLPLDVTSDVSVEAAVSEVMQREGRIDLLVNNAGFGVAPAGAEESSIEQSQSVFDTNFFGIVRMTRAVTPHMRHQGSGRIINIGSVLGVLPMPYMAIYAASKHAIEGYSESLDHELRTRGIRVSVIEPAYTKTKFDANLLAADSQLEEYHETRTVLDKVLGEVMAIADEPEVVADVVLKAARAARPKLRYTAGGLARRLSLLRRFAPARVLDAGLRKDLRLDAIKKPQMS</sequence>
<evidence type="ECO:0000313" key="4">
    <source>
        <dbReference type="EMBL" id="MBD9359628.1"/>
    </source>
</evidence>
<dbReference type="EMBL" id="JACXST010000001">
    <property type="protein sequence ID" value="MBD9359628.1"/>
    <property type="molecule type" value="Genomic_DNA"/>
</dbReference>
<organism evidence="4 5">
    <name type="scientific">Methylomonas fluvii</name>
    <dbReference type="NCBI Taxonomy" id="1854564"/>
    <lineage>
        <taxon>Bacteria</taxon>
        <taxon>Pseudomonadati</taxon>
        <taxon>Pseudomonadota</taxon>
        <taxon>Gammaproteobacteria</taxon>
        <taxon>Methylococcales</taxon>
        <taxon>Methylococcaceae</taxon>
        <taxon>Methylomonas</taxon>
    </lineage>
</organism>
<name>A0ABR9D937_9GAMM</name>
<dbReference type="Pfam" id="PF00106">
    <property type="entry name" value="adh_short"/>
    <property type="match status" value="1"/>
</dbReference>
<dbReference type="PANTHER" id="PTHR43976">
    <property type="entry name" value="SHORT CHAIN DEHYDROGENASE"/>
    <property type="match status" value="1"/>
</dbReference>
<dbReference type="Gene3D" id="3.40.50.720">
    <property type="entry name" value="NAD(P)-binding Rossmann-like Domain"/>
    <property type="match status" value="1"/>
</dbReference>
<dbReference type="InterPro" id="IPR002347">
    <property type="entry name" value="SDR_fam"/>
</dbReference>
<keyword evidence="2" id="KW-0560">Oxidoreductase</keyword>
<evidence type="ECO:0000256" key="1">
    <source>
        <dbReference type="ARBA" id="ARBA00006484"/>
    </source>
</evidence>
<gene>
    <name evidence="4" type="ORF">EBB_03510</name>
</gene>
<dbReference type="PANTHER" id="PTHR43976:SF16">
    <property type="entry name" value="SHORT-CHAIN DEHYDROGENASE_REDUCTASE FAMILY PROTEIN"/>
    <property type="match status" value="1"/>
</dbReference>
<dbReference type="PRINTS" id="PR00081">
    <property type="entry name" value="GDHRDH"/>
</dbReference>
<comment type="similarity">
    <text evidence="1 3">Belongs to the short-chain dehydrogenases/reductases (SDR) family.</text>
</comment>
<dbReference type="NCBIfam" id="NF004823">
    <property type="entry name" value="PRK06179.1"/>
    <property type="match status" value="1"/>
</dbReference>
<proteinExistence type="inferred from homology"/>
<evidence type="ECO:0000256" key="3">
    <source>
        <dbReference type="RuleBase" id="RU000363"/>
    </source>
</evidence>
<comment type="caution">
    <text evidence="4">The sequence shown here is derived from an EMBL/GenBank/DDBJ whole genome shotgun (WGS) entry which is preliminary data.</text>
</comment>